<feature type="domain" description="SGTA homodimerisation" evidence="6">
    <location>
        <begin position="5"/>
        <end position="67"/>
    </location>
</feature>
<dbReference type="Gene3D" id="1.20.5.420">
    <property type="entry name" value="Immunoglobulin FC, subunit C"/>
    <property type="match status" value="1"/>
</dbReference>
<comment type="caution">
    <text evidence="7">The sequence shown here is derived from an EMBL/GenBank/DDBJ whole genome shotgun (WGS) entry which is preliminary data.</text>
</comment>
<dbReference type="InterPro" id="IPR019734">
    <property type="entry name" value="TPR_rpt"/>
</dbReference>
<reference evidence="7" key="1">
    <citation type="journal article" date="2021" name="Genome Biol. Evol.">
        <title>A High-Quality Reference Genome for a Parasitic Bivalve with Doubly Uniparental Inheritance (Bivalvia: Unionida).</title>
        <authorList>
            <person name="Smith C.H."/>
        </authorList>
    </citation>
    <scope>NUCLEOTIDE SEQUENCE</scope>
    <source>
        <strain evidence="7">CHS0354</strain>
    </source>
</reference>
<dbReference type="InterPro" id="IPR032374">
    <property type="entry name" value="SGTA_dimer"/>
</dbReference>
<dbReference type="Proteomes" id="UP001195483">
    <property type="component" value="Unassembled WGS sequence"/>
</dbReference>
<evidence type="ECO:0000259" key="6">
    <source>
        <dbReference type="Pfam" id="PF16546"/>
    </source>
</evidence>
<dbReference type="SUPFAM" id="SSF48452">
    <property type="entry name" value="TPR-like"/>
    <property type="match status" value="1"/>
</dbReference>
<feature type="compositionally biased region" description="Basic and acidic residues" evidence="5">
    <location>
        <begin position="315"/>
        <end position="325"/>
    </location>
</feature>
<feature type="compositionally biased region" description="Low complexity" evidence="5">
    <location>
        <begin position="259"/>
        <end position="268"/>
    </location>
</feature>
<protein>
    <recommendedName>
        <fullName evidence="6">SGTA homodimerisation domain-containing protein</fullName>
    </recommendedName>
</protein>
<evidence type="ECO:0000256" key="5">
    <source>
        <dbReference type="SAM" id="MobiDB-lite"/>
    </source>
</evidence>
<gene>
    <name evidence="7" type="ORF">CHS0354_025297</name>
</gene>
<feature type="compositionally biased region" description="Gly residues" evidence="5">
    <location>
        <begin position="269"/>
        <end position="289"/>
    </location>
</feature>
<feature type="repeat" description="TPR" evidence="4">
    <location>
        <begin position="128"/>
        <end position="161"/>
    </location>
</feature>
<sequence length="339" mass="36556">MADVNRLVFAIQHFLLDQIKEGNLSEEQVESLEVATQCLEAAYGINTQDPDMVAKYQVGSNLLDIFNAQVGVEVESGFPTSSLHEPTLEDKDQAEALKNKGNDFMKVEKFSDALECYTQALKLDSKNAVYYCNRAAAYSKLNNHQQAIEDCNKALSIDPQYSKAYGRMGIAYTAQDDHESAVECYRKALELDPGNQSYMNNLEIAEQKLREQAAAAGFSMGPMGAGNFDLRSMLNNPAIMNMAQNFMTNPQMQQMMAQMMSGATQQPNGGSGGGGGGGSNGGSSSGGAPDGLSGLLQMGQQLAQQMQQQNPELVEQLKRQFKQSDNKPPGSGGNSGGSL</sequence>
<dbReference type="EMBL" id="JAEAOA010001509">
    <property type="protein sequence ID" value="KAK3581843.1"/>
    <property type="molecule type" value="Genomic_DNA"/>
</dbReference>
<evidence type="ECO:0000256" key="3">
    <source>
        <dbReference type="ARBA" id="ARBA00022803"/>
    </source>
</evidence>
<reference evidence="7" key="3">
    <citation type="submission" date="2023-05" db="EMBL/GenBank/DDBJ databases">
        <authorList>
            <person name="Smith C.H."/>
        </authorList>
    </citation>
    <scope>NUCLEOTIDE SEQUENCE</scope>
    <source>
        <strain evidence="7">CHS0354</strain>
        <tissue evidence="7">Mantle</tissue>
    </source>
</reference>
<evidence type="ECO:0000256" key="4">
    <source>
        <dbReference type="PROSITE-ProRule" id="PRU00339"/>
    </source>
</evidence>
<feature type="repeat" description="TPR" evidence="4">
    <location>
        <begin position="94"/>
        <end position="127"/>
    </location>
</feature>
<keyword evidence="3 4" id="KW-0802">TPR repeat</keyword>
<feature type="compositionally biased region" description="Gly residues" evidence="5">
    <location>
        <begin position="330"/>
        <end position="339"/>
    </location>
</feature>
<reference evidence="7" key="2">
    <citation type="journal article" date="2021" name="Genome Biol. Evol.">
        <title>Developing a high-quality reference genome for a parasitic bivalve with doubly uniparental inheritance (Bivalvia: Unionida).</title>
        <authorList>
            <person name="Smith C.H."/>
        </authorList>
    </citation>
    <scope>NUCLEOTIDE SEQUENCE</scope>
    <source>
        <strain evidence="7">CHS0354</strain>
        <tissue evidence="7">Mantle</tissue>
    </source>
</reference>
<keyword evidence="8" id="KW-1185">Reference proteome</keyword>
<dbReference type="GO" id="GO:0006620">
    <property type="term" value="P:post-translational protein targeting to endoplasmic reticulum membrane"/>
    <property type="evidence" value="ECO:0007669"/>
    <property type="project" value="TreeGrafter"/>
</dbReference>
<evidence type="ECO:0000313" key="7">
    <source>
        <dbReference type="EMBL" id="KAK3581843.1"/>
    </source>
</evidence>
<comment type="similarity">
    <text evidence="1">Belongs to the SGT family.</text>
</comment>
<dbReference type="PANTHER" id="PTHR45831:SF2">
    <property type="entry name" value="LD24721P"/>
    <property type="match status" value="1"/>
</dbReference>
<dbReference type="GO" id="GO:0060090">
    <property type="term" value="F:molecular adaptor activity"/>
    <property type="evidence" value="ECO:0007669"/>
    <property type="project" value="TreeGrafter"/>
</dbReference>
<accession>A0AAE0RYF3</accession>
<dbReference type="Pfam" id="PF00515">
    <property type="entry name" value="TPR_1"/>
    <property type="match status" value="3"/>
</dbReference>
<dbReference type="PROSITE" id="PS50005">
    <property type="entry name" value="TPR"/>
    <property type="match status" value="3"/>
</dbReference>
<dbReference type="Pfam" id="PF16546">
    <property type="entry name" value="SGTA_dimer"/>
    <property type="match status" value="1"/>
</dbReference>
<name>A0AAE0RYF3_9BIVA</name>
<dbReference type="Gene3D" id="1.25.40.10">
    <property type="entry name" value="Tetratricopeptide repeat domain"/>
    <property type="match status" value="1"/>
</dbReference>
<evidence type="ECO:0000313" key="8">
    <source>
        <dbReference type="Proteomes" id="UP001195483"/>
    </source>
</evidence>
<dbReference type="InterPro" id="IPR047150">
    <property type="entry name" value="SGT"/>
</dbReference>
<feature type="repeat" description="TPR" evidence="4">
    <location>
        <begin position="162"/>
        <end position="195"/>
    </location>
</feature>
<keyword evidence="2" id="KW-0677">Repeat</keyword>
<dbReference type="PROSITE" id="PS50293">
    <property type="entry name" value="TPR_REGION"/>
    <property type="match status" value="1"/>
</dbReference>
<evidence type="ECO:0000256" key="2">
    <source>
        <dbReference type="ARBA" id="ARBA00022737"/>
    </source>
</evidence>
<dbReference type="GO" id="GO:0072380">
    <property type="term" value="C:TRC complex"/>
    <property type="evidence" value="ECO:0007669"/>
    <property type="project" value="TreeGrafter"/>
</dbReference>
<dbReference type="PANTHER" id="PTHR45831">
    <property type="entry name" value="LD24721P"/>
    <property type="match status" value="1"/>
</dbReference>
<dbReference type="SMART" id="SM00028">
    <property type="entry name" value="TPR"/>
    <property type="match status" value="3"/>
</dbReference>
<feature type="compositionally biased region" description="Low complexity" evidence="5">
    <location>
        <begin position="291"/>
        <end position="309"/>
    </location>
</feature>
<dbReference type="InterPro" id="IPR011990">
    <property type="entry name" value="TPR-like_helical_dom_sf"/>
</dbReference>
<organism evidence="7 8">
    <name type="scientific">Potamilus streckersoni</name>
    <dbReference type="NCBI Taxonomy" id="2493646"/>
    <lineage>
        <taxon>Eukaryota</taxon>
        <taxon>Metazoa</taxon>
        <taxon>Spiralia</taxon>
        <taxon>Lophotrochozoa</taxon>
        <taxon>Mollusca</taxon>
        <taxon>Bivalvia</taxon>
        <taxon>Autobranchia</taxon>
        <taxon>Heteroconchia</taxon>
        <taxon>Palaeoheterodonta</taxon>
        <taxon>Unionida</taxon>
        <taxon>Unionoidea</taxon>
        <taxon>Unionidae</taxon>
        <taxon>Ambleminae</taxon>
        <taxon>Lampsilini</taxon>
        <taxon>Potamilus</taxon>
    </lineage>
</organism>
<dbReference type="AlphaFoldDB" id="A0AAE0RYF3"/>
<proteinExistence type="inferred from homology"/>
<feature type="region of interest" description="Disordered" evidence="5">
    <location>
        <begin position="259"/>
        <end position="339"/>
    </location>
</feature>
<dbReference type="GO" id="GO:0016020">
    <property type="term" value="C:membrane"/>
    <property type="evidence" value="ECO:0007669"/>
    <property type="project" value="TreeGrafter"/>
</dbReference>
<evidence type="ECO:0000256" key="1">
    <source>
        <dbReference type="ARBA" id="ARBA00008175"/>
    </source>
</evidence>